<evidence type="ECO:0000256" key="4">
    <source>
        <dbReference type="ARBA" id="ARBA00022723"/>
    </source>
</evidence>
<keyword evidence="5" id="KW-0677">Repeat</keyword>
<dbReference type="GO" id="GO:0030687">
    <property type="term" value="C:preribosome, large subunit precursor"/>
    <property type="evidence" value="ECO:0007669"/>
    <property type="project" value="TreeGrafter"/>
</dbReference>
<dbReference type="PANTHER" id="PTHR13182">
    <property type="entry name" value="ZINC FINGER PROTEIN 622"/>
    <property type="match status" value="1"/>
</dbReference>
<dbReference type="GO" id="GO:0003676">
    <property type="term" value="F:nucleic acid binding"/>
    <property type="evidence" value="ECO:0007669"/>
    <property type="project" value="InterPro"/>
</dbReference>
<accession>A0A979FJF4</accession>
<comment type="similarity">
    <text evidence="7">Belongs to the REI1 family.</text>
</comment>
<dbReference type="KEGG" id="hazt:108670888"/>
<evidence type="ECO:0000256" key="1">
    <source>
        <dbReference type="ARBA" id="ARBA00004496"/>
    </source>
</evidence>
<protein>
    <submittedName>
        <fullName evidence="12">Uncharacterized protein LOC108670888</fullName>
    </submittedName>
</protein>
<dbReference type="SMART" id="SM00355">
    <property type="entry name" value="ZnF_C2H2"/>
    <property type="match status" value="3"/>
</dbReference>
<evidence type="ECO:0000259" key="10">
    <source>
        <dbReference type="PROSITE" id="PS50157"/>
    </source>
</evidence>
<reference evidence="12" key="1">
    <citation type="submission" date="2025-08" db="UniProtKB">
        <authorList>
            <consortium name="RefSeq"/>
        </authorList>
    </citation>
    <scope>IDENTIFICATION</scope>
    <source>
        <tissue evidence="12">Whole organism</tissue>
    </source>
</reference>
<dbReference type="PROSITE" id="PS50157">
    <property type="entry name" value="ZINC_FINGER_C2H2_2"/>
    <property type="match status" value="1"/>
</dbReference>
<dbReference type="RefSeq" id="XP_047736375.1">
    <property type="nucleotide sequence ID" value="XM_047880419.1"/>
</dbReference>
<dbReference type="GeneID" id="108670888"/>
<evidence type="ECO:0000256" key="7">
    <source>
        <dbReference type="ARBA" id="ARBA00034126"/>
    </source>
</evidence>
<sequence length="394" mass="42113">MGAAVAQVAAQAGQKVRLVDVVAAAVQAALDRFKPSLQQVPKKKFKLAPPLTILASNTSSLPSIRAIASAGPVHRAQGCTSSGPVGNTPLFQCTCNPASLYLSFLSLFIKCRESCSCFDLHPVTRPGCAAQQTESFCCAACNKAFSSRGSYDSHVRSRRHASNLAAINKTLQAQAYDGDACLALPAESPETELQEGDWQDVEEERPDAGRAGWPRLQELCRAGVWPCLLCRQETPTAGAALRHVGRRHGLVVPHAHAVRPRALYLALAHMMLCQRQCWQCGRQLASVRSCQQHMLTKPHLTLPLPGPYDDCYCWQRLEAAVLLAATASQAAAEAGGGGAALTLPTGGVVGHRRCARHRRPPPAALVAVKTPPPPARPRHPGRHNAGTVVGRSTR</sequence>
<comment type="subcellular location">
    <subcellularLocation>
        <location evidence="1">Cytoplasm</location>
    </subcellularLocation>
</comment>
<dbReference type="InterPro" id="IPR003604">
    <property type="entry name" value="Matrin/U1-like-C_Znf_C2H2"/>
</dbReference>
<evidence type="ECO:0000313" key="11">
    <source>
        <dbReference type="Proteomes" id="UP000694843"/>
    </source>
</evidence>
<keyword evidence="2" id="KW-0963">Cytoplasm</keyword>
<dbReference type="GO" id="GO:0005737">
    <property type="term" value="C:cytoplasm"/>
    <property type="evidence" value="ECO:0007669"/>
    <property type="project" value="UniProtKB-SubCell"/>
</dbReference>
<dbReference type="GO" id="GO:0008270">
    <property type="term" value="F:zinc ion binding"/>
    <property type="evidence" value="ECO:0007669"/>
    <property type="project" value="UniProtKB-KW"/>
</dbReference>
<keyword evidence="4" id="KW-0479">Metal-binding</keyword>
<dbReference type="Proteomes" id="UP000694843">
    <property type="component" value="Unplaced"/>
</dbReference>
<dbReference type="PANTHER" id="PTHR13182:SF8">
    <property type="entry name" value="CYTOPLASMIC 60S SUBUNIT BIOGENESIS FACTOR ZNF622"/>
    <property type="match status" value="1"/>
</dbReference>
<evidence type="ECO:0000256" key="3">
    <source>
        <dbReference type="ARBA" id="ARBA00022517"/>
    </source>
</evidence>
<keyword evidence="6" id="KW-0862">Zinc</keyword>
<organism evidence="11 12">
    <name type="scientific">Hyalella azteca</name>
    <name type="common">Amphipod</name>
    <dbReference type="NCBI Taxonomy" id="294128"/>
    <lineage>
        <taxon>Eukaryota</taxon>
        <taxon>Metazoa</taxon>
        <taxon>Ecdysozoa</taxon>
        <taxon>Arthropoda</taxon>
        <taxon>Crustacea</taxon>
        <taxon>Multicrustacea</taxon>
        <taxon>Malacostraca</taxon>
        <taxon>Eumalacostraca</taxon>
        <taxon>Peracarida</taxon>
        <taxon>Amphipoda</taxon>
        <taxon>Senticaudata</taxon>
        <taxon>Talitrida</taxon>
        <taxon>Talitroidea</taxon>
        <taxon>Hyalellidae</taxon>
        <taxon>Hyalella</taxon>
    </lineage>
</organism>
<dbReference type="SMART" id="SM00451">
    <property type="entry name" value="ZnF_U1"/>
    <property type="match status" value="1"/>
</dbReference>
<feature type="non-terminal residue" evidence="12">
    <location>
        <position position="394"/>
    </location>
</feature>
<name>A0A979FJF4_HYAAZ</name>
<dbReference type="AlphaFoldDB" id="A0A979FJF4"/>
<feature type="domain" description="C2H2-type" evidence="10">
    <location>
        <begin position="136"/>
        <end position="165"/>
    </location>
</feature>
<dbReference type="Gene3D" id="3.30.160.60">
    <property type="entry name" value="Classic Zinc Finger"/>
    <property type="match status" value="1"/>
</dbReference>
<dbReference type="OrthoDB" id="19329at2759"/>
<dbReference type="SUPFAM" id="SSF51735">
    <property type="entry name" value="NAD(P)-binding Rossmann-fold domains"/>
    <property type="match status" value="1"/>
</dbReference>
<evidence type="ECO:0000256" key="2">
    <source>
        <dbReference type="ARBA" id="ARBA00022490"/>
    </source>
</evidence>
<evidence type="ECO:0000256" key="8">
    <source>
        <dbReference type="PROSITE-ProRule" id="PRU00042"/>
    </source>
</evidence>
<dbReference type="InterPro" id="IPR040025">
    <property type="entry name" value="Znf622/Rei1/Reh1"/>
</dbReference>
<evidence type="ECO:0000313" key="12">
    <source>
        <dbReference type="RefSeq" id="XP_047736375.1"/>
    </source>
</evidence>
<evidence type="ECO:0000256" key="9">
    <source>
        <dbReference type="SAM" id="MobiDB-lite"/>
    </source>
</evidence>
<dbReference type="InterPro" id="IPR036291">
    <property type="entry name" value="NAD(P)-bd_dom_sf"/>
</dbReference>
<proteinExistence type="inferred from homology"/>
<dbReference type="GO" id="GO:0042273">
    <property type="term" value="P:ribosomal large subunit biogenesis"/>
    <property type="evidence" value="ECO:0007669"/>
    <property type="project" value="TreeGrafter"/>
</dbReference>
<dbReference type="Pfam" id="PF12756">
    <property type="entry name" value="zf-C2H2_2"/>
    <property type="match status" value="1"/>
</dbReference>
<dbReference type="InterPro" id="IPR036236">
    <property type="entry name" value="Znf_C2H2_sf"/>
</dbReference>
<keyword evidence="11" id="KW-1185">Reference proteome</keyword>
<dbReference type="PROSITE" id="PS00028">
    <property type="entry name" value="ZINC_FINGER_C2H2_1"/>
    <property type="match status" value="1"/>
</dbReference>
<keyword evidence="3" id="KW-0690">Ribosome biogenesis</keyword>
<dbReference type="InterPro" id="IPR041661">
    <property type="entry name" value="ZN622/Rei1/Reh1_Znf-C2H2"/>
</dbReference>
<keyword evidence="8" id="KW-0863">Zinc-finger</keyword>
<dbReference type="SUPFAM" id="SSF57667">
    <property type="entry name" value="beta-beta-alpha zinc fingers"/>
    <property type="match status" value="1"/>
</dbReference>
<evidence type="ECO:0000256" key="6">
    <source>
        <dbReference type="ARBA" id="ARBA00022833"/>
    </source>
</evidence>
<gene>
    <name evidence="12" type="primary">LOC108670888</name>
</gene>
<dbReference type="InterPro" id="IPR013087">
    <property type="entry name" value="Znf_C2H2_type"/>
</dbReference>
<evidence type="ECO:0000256" key="5">
    <source>
        <dbReference type="ARBA" id="ARBA00022737"/>
    </source>
</evidence>
<feature type="region of interest" description="Disordered" evidence="9">
    <location>
        <begin position="359"/>
        <end position="394"/>
    </location>
</feature>
<dbReference type="Pfam" id="PF12874">
    <property type="entry name" value="zf-met"/>
    <property type="match status" value="1"/>
</dbReference>